<dbReference type="Pfam" id="PF01740">
    <property type="entry name" value="STAS"/>
    <property type="match status" value="1"/>
</dbReference>
<dbReference type="GO" id="GO:0043856">
    <property type="term" value="F:anti-sigma factor antagonist activity"/>
    <property type="evidence" value="ECO:0007669"/>
    <property type="project" value="InterPro"/>
</dbReference>
<sequence length="152" mass="16573">MIHEAVPADRRRRLLVERRTVDGVSVVAVRGEIDHDVKDQLRTALLVQDDAVPALIVAELSGVTFMDSSGINALVAAHVRMRAAGGLLRIAGARPRVRFVLEVAGLDTVILCHPGVEQALAAHPRPAWVRRAQRAAVERAPHAQRHSGVFRQ</sequence>
<dbReference type="InterPro" id="IPR003658">
    <property type="entry name" value="Anti-sigma_ant"/>
</dbReference>
<accession>A0A918C1I1</accession>
<reference evidence="4" key="1">
    <citation type="journal article" date="2014" name="Int. J. Syst. Evol. Microbiol.">
        <title>Complete genome sequence of Corynebacterium casei LMG S-19264T (=DSM 44701T), isolated from a smear-ripened cheese.</title>
        <authorList>
            <consortium name="US DOE Joint Genome Institute (JGI-PGF)"/>
            <person name="Walter F."/>
            <person name="Albersmeier A."/>
            <person name="Kalinowski J."/>
            <person name="Ruckert C."/>
        </authorList>
    </citation>
    <scope>NUCLEOTIDE SEQUENCE</scope>
    <source>
        <strain evidence="4">JCM 4403</strain>
    </source>
</reference>
<dbReference type="Proteomes" id="UP000656732">
    <property type="component" value="Unassembled WGS sequence"/>
</dbReference>
<evidence type="ECO:0000259" key="3">
    <source>
        <dbReference type="PROSITE" id="PS50801"/>
    </source>
</evidence>
<dbReference type="PANTHER" id="PTHR33495">
    <property type="entry name" value="ANTI-SIGMA FACTOR ANTAGONIST TM_1081-RELATED-RELATED"/>
    <property type="match status" value="1"/>
</dbReference>
<dbReference type="CDD" id="cd07043">
    <property type="entry name" value="STAS_anti-anti-sigma_factors"/>
    <property type="match status" value="1"/>
</dbReference>
<evidence type="ECO:0000256" key="2">
    <source>
        <dbReference type="RuleBase" id="RU003749"/>
    </source>
</evidence>
<dbReference type="InterPro" id="IPR002645">
    <property type="entry name" value="STAS_dom"/>
</dbReference>
<dbReference type="NCBIfam" id="TIGR00377">
    <property type="entry name" value="ant_ant_sig"/>
    <property type="match status" value="1"/>
</dbReference>
<keyword evidence="5" id="KW-1185">Reference proteome</keyword>
<reference evidence="4" key="2">
    <citation type="submission" date="2020-09" db="EMBL/GenBank/DDBJ databases">
        <authorList>
            <person name="Sun Q."/>
            <person name="Ohkuma M."/>
        </authorList>
    </citation>
    <scope>NUCLEOTIDE SEQUENCE</scope>
    <source>
        <strain evidence="4">JCM 4403</strain>
    </source>
</reference>
<dbReference type="InterPro" id="IPR036513">
    <property type="entry name" value="STAS_dom_sf"/>
</dbReference>
<organism evidence="4 5">
    <name type="scientific">Streptomyces pilosus</name>
    <dbReference type="NCBI Taxonomy" id="28893"/>
    <lineage>
        <taxon>Bacteria</taxon>
        <taxon>Bacillati</taxon>
        <taxon>Actinomycetota</taxon>
        <taxon>Actinomycetes</taxon>
        <taxon>Kitasatosporales</taxon>
        <taxon>Streptomycetaceae</taxon>
        <taxon>Streptomyces</taxon>
    </lineage>
</organism>
<feature type="domain" description="STAS" evidence="3">
    <location>
        <begin position="14"/>
        <end position="123"/>
    </location>
</feature>
<evidence type="ECO:0000256" key="1">
    <source>
        <dbReference type="ARBA" id="ARBA00009013"/>
    </source>
</evidence>
<dbReference type="EMBL" id="BMTU01000014">
    <property type="protein sequence ID" value="GGR00841.1"/>
    <property type="molecule type" value="Genomic_DNA"/>
</dbReference>
<dbReference type="AlphaFoldDB" id="A0A918C1I1"/>
<evidence type="ECO:0000313" key="4">
    <source>
        <dbReference type="EMBL" id="GGR00841.1"/>
    </source>
</evidence>
<name>A0A918C1I1_9ACTN</name>
<gene>
    <name evidence="4" type="ORF">GCM10010280_55990</name>
</gene>
<dbReference type="PROSITE" id="PS50801">
    <property type="entry name" value="STAS"/>
    <property type="match status" value="1"/>
</dbReference>
<proteinExistence type="inferred from homology"/>
<dbReference type="Gene3D" id="3.30.750.24">
    <property type="entry name" value="STAS domain"/>
    <property type="match status" value="1"/>
</dbReference>
<comment type="similarity">
    <text evidence="1 2">Belongs to the anti-sigma-factor antagonist family.</text>
</comment>
<comment type="caution">
    <text evidence="4">The sequence shown here is derived from an EMBL/GenBank/DDBJ whole genome shotgun (WGS) entry which is preliminary data.</text>
</comment>
<dbReference type="PANTHER" id="PTHR33495:SF2">
    <property type="entry name" value="ANTI-SIGMA FACTOR ANTAGONIST TM_1081-RELATED"/>
    <property type="match status" value="1"/>
</dbReference>
<protein>
    <recommendedName>
        <fullName evidence="2">Anti-sigma factor antagonist</fullName>
    </recommendedName>
</protein>
<dbReference type="SUPFAM" id="SSF52091">
    <property type="entry name" value="SpoIIaa-like"/>
    <property type="match status" value="1"/>
</dbReference>
<evidence type="ECO:0000313" key="5">
    <source>
        <dbReference type="Proteomes" id="UP000656732"/>
    </source>
</evidence>